<name>A0AB34FC08_9HYPO</name>
<keyword evidence="5" id="KW-0378">Hydrolase</keyword>
<evidence type="ECO:0000256" key="3">
    <source>
        <dbReference type="ARBA" id="ARBA00022670"/>
    </source>
</evidence>
<dbReference type="Pfam" id="PF12359">
    <property type="entry name" value="DUF3645"/>
    <property type="match status" value="1"/>
</dbReference>
<protein>
    <recommendedName>
        <fullName evidence="2">ubiquitinyl hydrolase 1</fullName>
        <ecNumber evidence="2">3.4.19.12</ecNumber>
    </recommendedName>
</protein>
<evidence type="ECO:0000259" key="7">
    <source>
        <dbReference type="Pfam" id="PF12340"/>
    </source>
</evidence>
<proteinExistence type="predicted"/>
<dbReference type="GO" id="GO:0006508">
    <property type="term" value="P:proteolysis"/>
    <property type="evidence" value="ECO:0007669"/>
    <property type="project" value="UniProtKB-KW"/>
</dbReference>
<dbReference type="InterPro" id="IPR051346">
    <property type="entry name" value="OTU_Deubiquitinase"/>
</dbReference>
<dbReference type="PANTHER" id="PTHR13367">
    <property type="entry name" value="UBIQUITIN THIOESTERASE"/>
    <property type="match status" value="1"/>
</dbReference>
<comment type="catalytic activity">
    <reaction evidence="1">
        <text>Thiol-dependent hydrolysis of ester, thioester, amide, peptide and isopeptide bonds formed by the C-terminal Gly of ubiquitin (a 76-residue protein attached to proteins as an intracellular targeting signal).</text>
        <dbReference type="EC" id="3.4.19.12"/>
    </reaction>
</comment>
<comment type="caution">
    <text evidence="9">The sequence shown here is derived from an EMBL/GenBank/DDBJ whole genome shotgun (WGS) entry which is preliminary data.</text>
</comment>
<dbReference type="InterPro" id="IPR022105">
    <property type="entry name" value="DUF3645"/>
</dbReference>
<evidence type="ECO:0000256" key="1">
    <source>
        <dbReference type="ARBA" id="ARBA00000707"/>
    </source>
</evidence>
<feature type="domain" description="DUF3638" evidence="7">
    <location>
        <begin position="459"/>
        <end position="508"/>
    </location>
</feature>
<evidence type="ECO:0000259" key="8">
    <source>
        <dbReference type="Pfam" id="PF12359"/>
    </source>
</evidence>
<keyword evidence="4" id="KW-0833">Ubl conjugation pathway</keyword>
<dbReference type="Pfam" id="PF12340">
    <property type="entry name" value="DUF3638"/>
    <property type="match status" value="1"/>
</dbReference>
<keyword evidence="6" id="KW-0788">Thiol protease</keyword>
<dbReference type="GO" id="GO:0004843">
    <property type="term" value="F:cysteine-type deubiquitinase activity"/>
    <property type="evidence" value="ECO:0007669"/>
    <property type="project" value="UniProtKB-EC"/>
</dbReference>
<evidence type="ECO:0000256" key="2">
    <source>
        <dbReference type="ARBA" id="ARBA00012759"/>
    </source>
</evidence>
<dbReference type="EMBL" id="JAQHRD010000017">
    <property type="protein sequence ID" value="KAJ6436765.1"/>
    <property type="molecule type" value="Genomic_DNA"/>
</dbReference>
<sequence length="1383" mass="155612">MPEGSAMGFDLAIRASWDNFQRASGCQWQTINDVWICTQTVEVVEKGPNVVVHLNLVTGELLVDGSPRDRLPAEYERHATYKELFGHAALEAMPSSDPQMSFTASKLFHGFELHFKMAEETNDLVVRAVKHGRTCELIPRRIFRNVLPSQLVKDFFHWYEPADSKISLWPHEGHWDKIGPRWTMVRSGSKWRVSDGAGVRLVFPDSCTASLLADIFEPLEESWGLNVLFDEHTLTLNIHVPRLNLDFSIAPGSDKIQSRQYSGMHIDSKQGIGTLIGLQSKLVLCRTNGPLTSRSVLIPDGIPSTSLTNYGTTRSHSAVTIGYNITETSFRAKDAATAVTQHIKTWFKNLEFFEYLCCVCKALNEADVTEVVVSPPLSLDRVTLTTTMTRRCVDLLGIMDRTSPVSGFGDNTFLQYLDRLDESISSLRTHKTTVNQNNTLDDPDNLELEDLLKGRRKRCEARDIVDESDENFSTKFELIYTIGDQRTVEHGPERWVVIQRVLGIVLKYSRLAKSQSAQGVEFDADSRASFPLTRFLTTEAGDGILHQSATEICRLGFQGLPIARQDEYMRSRLHDYIINPQPPIETVMVVELSSFWAGFQNNILLLRGLFAGGILRFAFGQKRWRVNYGLDPARKPTTRLAVPYRAKDNPSPRSEFSHPDVVICLTCLSYYYGGLSDEELTLSLKLLLRSDQADSEYREWVATSGDLPESFHHSKSINLRDREQCSRYVFPSFRHSKGATDYFLAHLVFPVEMKEFPHKLSASGWDLATPRQHPLTGFSGTNDSQHVLPTTIEQLELPSQEHTNALVLEHLLRPENAVVSLYEEGLRGICRAKPLLQLIVAMSPKVRVVLDVGALVLDMTNQQFAVEWLKATEGRGGIEAVVFCSNDDDICVLDRRLQVELLAVSPFSERLDSCAVFLDEAHTRGIDLRLPSDYRAAVTLGADLTKDRVVQACMRMRKLGAGQSVVFCVPEEIEIKIRDMTTAAKDGPINVQNVLEWAIQGTWADTSRSMPLWATQGKTFARNKCLWEAIESEDGKTLVHGNTAKTFLEAESQSLEARYQPGYKDHSCTLEVPELPADSAILDQIVQRCALYGEMESSSAKLLEEQERELAPEIEQERQLERPAPAAPAEHFVHDDVRNFVKNGLINEDTRDDAFVFAFDILKRTSASAYLDLDLFPRTLLATRDFERTVITTGTAGQCIDSYLRPVQWVLSNAQKHRRQTIFVILSPYEANELLPEIEVSEAVVLHLFSPRTNQALRPLDSLDLYTVPRVSAQSIPTRIRIELMLFSGQHYFESYNQYADTCEFLCLSHEATSGCRAVQPDGFIEPDGHPSSRDPATVFRQSPIGFLKVLMTKVLGLGRGIEKTHLGRILEGVLLSDEDFQT</sequence>
<keyword evidence="3" id="KW-0645">Protease</keyword>
<dbReference type="InterPro" id="IPR022099">
    <property type="entry name" value="DUF3638"/>
</dbReference>
<evidence type="ECO:0000256" key="6">
    <source>
        <dbReference type="ARBA" id="ARBA00022807"/>
    </source>
</evidence>
<accession>A0AB34FC08</accession>
<evidence type="ECO:0000313" key="10">
    <source>
        <dbReference type="Proteomes" id="UP001163105"/>
    </source>
</evidence>
<evidence type="ECO:0000313" key="9">
    <source>
        <dbReference type="EMBL" id="KAJ6436765.1"/>
    </source>
</evidence>
<dbReference type="PANTHER" id="PTHR13367:SF34">
    <property type="match status" value="1"/>
</dbReference>
<reference evidence="9" key="1">
    <citation type="submission" date="2023-01" db="EMBL/GenBank/DDBJ databases">
        <title>The growth and conidiation of Purpureocillium lavendulum are regulated by nitrogen source and histone H3K14 acetylation.</title>
        <authorList>
            <person name="Tang P."/>
            <person name="Han J."/>
            <person name="Zhang C."/>
            <person name="Tang P."/>
            <person name="Qi F."/>
            <person name="Zhang K."/>
            <person name="Liang L."/>
        </authorList>
    </citation>
    <scope>NUCLEOTIDE SEQUENCE</scope>
    <source>
        <strain evidence="9">YMF1.00683</strain>
    </source>
</reference>
<organism evidence="9 10">
    <name type="scientific">Purpureocillium lavendulum</name>
    <dbReference type="NCBI Taxonomy" id="1247861"/>
    <lineage>
        <taxon>Eukaryota</taxon>
        <taxon>Fungi</taxon>
        <taxon>Dikarya</taxon>
        <taxon>Ascomycota</taxon>
        <taxon>Pezizomycotina</taxon>
        <taxon>Sordariomycetes</taxon>
        <taxon>Hypocreomycetidae</taxon>
        <taxon>Hypocreales</taxon>
        <taxon>Ophiocordycipitaceae</taxon>
        <taxon>Purpureocillium</taxon>
    </lineage>
</organism>
<evidence type="ECO:0000256" key="4">
    <source>
        <dbReference type="ARBA" id="ARBA00022786"/>
    </source>
</evidence>
<keyword evidence="10" id="KW-1185">Reference proteome</keyword>
<feature type="domain" description="DUF3645" evidence="8">
    <location>
        <begin position="631"/>
        <end position="666"/>
    </location>
</feature>
<evidence type="ECO:0000256" key="5">
    <source>
        <dbReference type="ARBA" id="ARBA00022801"/>
    </source>
</evidence>
<gene>
    <name evidence="9" type="ORF">O9K51_10731</name>
</gene>
<dbReference type="EC" id="3.4.19.12" evidence="2"/>
<dbReference type="Proteomes" id="UP001163105">
    <property type="component" value="Unassembled WGS sequence"/>
</dbReference>